<dbReference type="Proteomes" id="UP000268321">
    <property type="component" value="Unassembled WGS sequence"/>
</dbReference>
<protein>
    <submittedName>
        <fullName evidence="1">Uncharacterized protein</fullName>
    </submittedName>
</protein>
<dbReference type="SUPFAM" id="SSF102588">
    <property type="entry name" value="LmbE-like"/>
    <property type="match status" value="1"/>
</dbReference>
<reference evidence="2" key="1">
    <citation type="journal article" date="2018" name="Nat. Microbiol.">
        <title>Leveraging single-cell genomics to expand the fungal tree of life.</title>
        <authorList>
            <person name="Ahrendt S.R."/>
            <person name="Quandt C.A."/>
            <person name="Ciobanu D."/>
            <person name="Clum A."/>
            <person name="Salamov A."/>
            <person name="Andreopoulos B."/>
            <person name="Cheng J.F."/>
            <person name="Woyke T."/>
            <person name="Pelin A."/>
            <person name="Henrissat B."/>
            <person name="Reynolds N.K."/>
            <person name="Benny G.L."/>
            <person name="Smith M.E."/>
            <person name="James T.Y."/>
            <person name="Grigoriev I.V."/>
        </authorList>
    </citation>
    <scope>NUCLEOTIDE SEQUENCE [LARGE SCALE GENOMIC DNA]</scope>
    <source>
        <strain evidence="2">Baker2002</strain>
    </source>
</reference>
<dbReference type="InterPro" id="IPR024078">
    <property type="entry name" value="LmbE-like_dom_sf"/>
</dbReference>
<accession>A0A4P9ZA49</accession>
<keyword evidence="2" id="KW-1185">Reference proteome</keyword>
<evidence type="ECO:0000313" key="2">
    <source>
        <dbReference type="Proteomes" id="UP000268321"/>
    </source>
</evidence>
<organism evidence="1 2">
    <name type="scientific">Metschnikowia bicuspidata</name>
    <dbReference type="NCBI Taxonomy" id="27322"/>
    <lineage>
        <taxon>Eukaryota</taxon>
        <taxon>Fungi</taxon>
        <taxon>Dikarya</taxon>
        <taxon>Ascomycota</taxon>
        <taxon>Saccharomycotina</taxon>
        <taxon>Pichiomycetes</taxon>
        <taxon>Metschnikowiaceae</taxon>
        <taxon>Metschnikowia</taxon>
    </lineage>
</organism>
<proteinExistence type="predicted"/>
<sequence length="78" mass="9382">FVLRFFLRNVLNININISFFDSFAHKQLPCIKVYSDLNMLSVSYAAMAYGHFSQMVWFRYGWLVLSRYLTFNHLTQIY</sequence>
<feature type="non-terminal residue" evidence="1">
    <location>
        <position position="1"/>
    </location>
</feature>
<dbReference type="AlphaFoldDB" id="A0A4P9ZA49"/>
<dbReference type="OrthoDB" id="440160at2759"/>
<dbReference type="EMBL" id="ML004503">
    <property type="protein sequence ID" value="RKP29182.1"/>
    <property type="molecule type" value="Genomic_DNA"/>
</dbReference>
<gene>
    <name evidence="1" type="ORF">METBISCDRAFT_28439</name>
</gene>
<name>A0A4P9ZA49_9ASCO</name>
<evidence type="ECO:0000313" key="1">
    <source>
        <dbReference type="EMBL" id="RKP29182.1"/>
    </source>
</evidence>